<accession>A0A6P1KEV3</accession>
<dbReference type="EMBL" id="CP047226">
    <property type="protein sequence ID" value="QHG10166.1"/>
    <property type="molecule type" value="Genomic_DNA"/>
</dbReference>
<protein>
    <submittedName>
        <fullName evidence="2">Uncharacterized protein</fullName>
    </submittedName>
</protein>
<sequence length="82" mass="9222">MEWIIGIIIFILIGGLIELFDHQGIRGKLSAIFGWIALISSLIVIGCMVFLSYVGVWVIYIGVPTILISGFLWWLVMPKNKD</sequence>
<keyword evidence="1" id="KW-1133">Transmembrane helix</keyword>
<feature type="transmembrane region" description="Helical" evidence="1">
    <location>
        <begin position="29"/>
        <end position="51"/>
    </location>
</feature>
<name>A0A6P1KEV3_FAUOS</name>
<gene>
    <name evidence="2" type="ORF">GSF12_09915</name>
</gene>
<organism evidence="2">
    <name type="scientific">Faucicola osloensis</name>
    <name type="common">Moraxella osloensis</name>
    <dbReference type="NCBI Taxonomy" id="34062"/>
    <lineage>
        <taxon>Bacteria</taxon>
        <taxon>Pseudomonadati</taxon>
        <taxon>Pseudomonadota</taxon>
        <taxon>Gammaproteobacteria</taxon>
        <taxon>Moraxellales</taxon>
        <taxon>Moraxellaceae</taxon>
        <taxon>Faucicola</taxon>
    </lineage>
</organism>
<reference evidence="2" key="1">
    <citation type="journal article" date="2020" name="Microbiol. Resour. Announc.">
        <title>Complete Genome Sequence of Moraxella osloensis Strain YV1, Isolated from an Australian Wastewater Treatment Plant.</title>
        <authorList>
            <person name="Batinovic S."/>
            <person name="Rice D.T.F."/>
            <person name="Seviour R.J."/>
            <person name="Petrovski S."/>
        </authorList>
    </citation>
    <scope>NUCLEOTIDE SEQUENCE</scope>
    <source>
        <strain evidence="2">YV1</strain>
    </source>
</reference>
<evidence type="ECO:0000256" key="1">
    <source>
        <dbReference type="SAM" id="Phobius"/>
    </source>
</evidence>
<keyword evidence="1" id="KW-0472">Membrane</keyword>
<feature type="transmembrane region" description="Helical" evidence="1">
    <location>
        <begin position="57"/>
        <end position="76"/>
    </location>
</feature>
<evidence type="ECO:0000313" key="2">
    <source>
        <dbReference type="EMBL" id="QHG10166.1"/>
    </source>
</evidence>
<dbReference type="AlphaFoldDB" id="A0A6P1KEV3"/>
<keyword evidence="1" id="KW-0812">Transmembrane</keyword>
<feature type="transmembrane region" description="Helical" evidence="1">
    <location>
        <begin position="6"/>
        <end position="22"/>
    </location>
</feature>
<proteinExistence type="predicted"/>